<protein>
    <submittedName>
        <fullName evidence="1">Uncharacterized protein</fullName>
    </submittedName>
</protein>
<reference evidence="1 2" key="1">
    <citation type="submission" date="2020-08" db="EMBL/GenBank/DDBJ databases">
        <title>Genomic Encyclopedia of Type Strains, Phase IV (KMG-IV): sequencing the most valuable type-strain genomes for metagenomic binning, comparative biology and taxonomic classification.</title>
        <authorList>
            <person name="Goeker M."/>
        </authorList>
    </citation>
    <scope>NUCLEOTIDE SEQUENCE [LARGE SCALE GENOMIC DNA]</scope>
    <source>
        <strain evidence="1 2">DSM 105137</strain>
    </source>
</reference>
<evidence type="ECO:0000313" key="1">
    <source>
        <dbReference type="EMBL" id="MBB4080722.1"/>
    </source>
</evidence>
<dbReference type="Proteomes" id="UP000576209">
    <property type="component" value="Unassembled WGS sequence"/>
</dbReference>
<organism evidence="1 2">
    <name type="scientific">Neolewinella aquimaris</name>
    <dbReference type="NCBI Taxonomy" id="1835722"/>
    <lineage>
        <taxon>Bacteria</taxon>
        <taxon>Pseudomonadati</taxon>
        <taxon>Bacteroidota</taxon>
        <taxon>Saprospiria</taxon>
        <taxon>Saprospirales</taxon>
        <taxon>Lewinellaceae</taxon>
        <taxon>Neolewinella</taxon>
    </lineage>
</organism>
<dbReference type="EMBL" id="JACIFF010000009">
    <property type="protein sequence ID" value="MBB4080722.1"/>
    <property type="molecule type" value="Genomic_DNA"/>
</dbReference>
<dbReference type="RefSeq" id="WP_183496948.1">
    <property type="nucleotide sequence ID" value="NZ_JACIFF010000009.1"/>
</dbReference>
<keyword evidence="2" id="KW-1185">Reference proteome</keyword>
<name>A0A840EAH4_9BACT</name>
<accession>A0A840EAH4</accession>
<proteinExistence type="predicted"/>
<sequence length="108" mass="12008">MEVELGRIFVFPDPTRKVSPRELHSLALHLPFIKEVAERLELVYDAQADGRGQVCYASAPELRSAYKTAFTKADLIRYIAANIGATCILESATLVPLPEQAADFWEGE</sequence>
<gene>
    <name evidence="1" type="ORF">GGR28_003357</name>
</gene>
<comment type="caution">
    <text evidence="1">The sequence shown here is derived from an EMBL/GenBank/DDBJ whole genome shotgun (WGS) entry which is preliminary data.</text>
</comment>
<dbReference type="AlphaFoldDB" id="A0A840EAH4"/>
<evidence type="ECO:0000313" key="2">
    <source>
        <dbReference type="Proteomes" id="UP000576209"/>
    </source>
</evidence>